<dbReference type="CDD" id="cd03801">
    <property type="entry name" value="GT4_PimA-like"/>
    <property type="match status" value="1"/>
</dbReference>
<evidence type="ECO:0000313" key="3">
    <source>
        <dbReference type="EMBL" id="PRY88380.1"/>
    </source>
</evidence>
<dbReference type="PANTHER" id="PTHR45947">
    <property type="entry name" value="SULFOQUINOVOSYL TRANSFERASE SQD2"/>
    <property type="match status" value="1"/>
</dbReference>
<dbReference type="Proteomes" id="UP000238157">
    <property type="component" value="Unassembled WGS sequence"/>
</dbReference>
<name>A0A2T0WNX1_9BACT</name>
<dbReference type="EMBL" id="PVTR01000004">
    <property type="protein sequence ID" value="PRY88380.1"/>
    <property type="molecule type" value="Genomic_DNA"/>
</dbReference>
<sequence length="394" mass="44671">MKIALVTYSLMIGGIERVIFNQAKLFQEAGNQVIVVETQKKGLWNSYFLESGIDVKTFELSPWISKVGHTKKLIQFLKDYDVIFIHDSPFVQAGISTLPDTIFIFSVLHSILDSMLDNATANLSAVNKIITVSPFLKTLLEEKRNVPSEKIQCIPTSVIKESGICTKQKTKVGKKFIYVGRLEHTEKAVLILPDIIRKVMQHAEIDCLHIYGDGSDKVELESKIQDYGLGEIIKVKGYLPYDNLYQTLQQYDFMILPSFFEGQGLVALEAMAQGVIPVVSRLEGRTDAWIEHGKSGFLCIPGDPDDFSKVIIDMLQRSDLHIISENGKNVVRTGFTLEHMKSAYEELIRIAQLKEIPTHRNQNIDFQLLGDLPRIPYLMVRPFRKSLKLLGLWK</sequence>
<evidence type="ECO:0000259" key="1">
    <source>
        <dbReference type="Pfam" id="PF00534"/>
    </source>
</evidence>
<feature type="domain" description="Glycosyltransferase subfamily 4-like N-terminal" evidence="2">
    <location>
        <begin position="12"/>
        <end position="158"/>
    </location>
</feature>
<dbReference type="Gene3D" id="3.40.50.2000">
    <property type="entry name" value="Glycogen Phosphorylase B"/>
    <property type="match status" value="2"/>
</dbReference>
<comment type="caution">
    <text evidence="3">The sequence shown here is derived from an EMBL/GenBank/DDBJ whole genome shotgun (WGS) entry which is preliminary data.</text>
</comment>
<gene>
    <name evidence="3" type="ORF">CLW00_10431</name>
</gene>
<dbReference type="GO" id="GO:0016757">
    <property type="term" value="F:glycosyltransferase activity"/>
    <property type="evidence" value="ECO:0007669"/>
    <property type="project" value="InterPro"/>
</dbReference>
<evidence type="ECO:0000259" key="2">
    <source>
        <dbReference type="Pfam" id="PF13439"/>
    </source>
</evidence>
<dbReference type="InterPro" id="IPR050194">
    <property type="entry name" value="Glycosyltransferase_grp1"/>
</dbReference>
<accession>A0A2T0WNX1</accession>
<dbReference type="AlphaFoldDB" id="A0A2T0WNX1"/>
<dbReference type="InterPro" id="IPR001296">
    <property type="entry name" value="Glyco_trans_1"/>
</dbReference>
<dbReference type="Pfam" id="PF13439">
    <property type="entry name" value="Glyco_transf_4"/>
    <property type="match status" value="1"/>
</dbReference>
<keyword evidence="4" id="KW-1185">Reference proteome</keyword>
<evidence type="ECO:0000313" key="4">
    <source>
        <dbReference type="Proteomes" id="UP000238157"/>
    </source>
</evidence>
<feature type="domain" description="Glycosyl transferase family 1" evidence="1">
    <location>
        <begin position="173"/>
        <end position="329"/>
    </location>
</feature>
<keyword evidence="3" id="KW-0808">Transferase</keyword>
<proteinExistence type="predicted"/>
<dbReference type="InterPro" id="IPR028098">
    <property type="entry name" value="Glyco_trans_4-like_N"/>
</dbReference>
<protein>
    <submittedName>
        <fullName evidence="3">Glycosyltransferase involved in cell wall biosynthesis</fullName>
    </submittedName>
</protein>
<dbReference type="SUPFAM" id="SSF53756">
    <property type="entry name" value="UDP-Glycosyltransferase/glycogen phosphorylase"/>
    <property type="match status" value="1"/>
</dbReference>
<reference evidence="3 4" key="1">
    <citation type="submission" date="2018-03" db="EMBL/GenBank/DDBJ databases">
        <title>Genomic Encyclopedia of Archaeal and Bacterial Type Strains, Phase II (KMG-II): from individual species to whole genera.</title>
        <authorList>
            <person name="Goeker M."/>
        </authorList>
    </citation>
    <scope>NUCLEOTIDE SEQUENCE [LARGE SCALE GENOMIC DNA]</scope>
    <source>
        <strain evidence="3 4">DSM 27929</strain>
    </source>
</reference>
<dbReference type="OrthoDB" id="502646at2"/>
<dbReference type="PANTHER" id="PTHR45947:SF14">
    <property type="entry name" value="SLL1723 PROTEIN"/>
    <property type="match status" value="1"/>
</dbReference>
<dbReference type="RefSeq" id="WP_106133116.1">
    <property type="nucleotide sequence ID" value="NZ_PVTR01000004.1"/>
</dbReference>
<dbReference type="Pfam" id="PF00534">
    <property type="entry name" value="Glycos_transf_1"/>
    <property type="match status" value="1"/>
</dbReference>
<organism evidence="3 4">
    <name type="scientific">Mongoliibacter ruber</name>
    <dbReference type="NCBI Taxonomy" id="1750599"/>
    <lineage>
        <taxon>Bacteria</taxon>
        <taxon>Pseudomonadati</taxon>
        <taxon>Bacteroidota</taxon>
        <taxon>Cytophagia</taxon>
        <taxon>Cytophagales</taxon>
        <taxon>Cyclobacteriaceae</taxon>
        <taxon>Mongoliibacter</taxon>
    </lineage>
</organism>